<evidence type="ECO:0000256" key="1">
    <source>
        <dbReference type="SAM" id="Phobius"/>
    </source>
</evidence>
<dbReference type="Proteomes" id="UP000193404">
    <property type="component" value="Chromosome"/>
</dbReference>
<evidence type="ECO:0008006" key="4">
    <source>
        <dbReference type="Google" id="ProtNLM"/>
    </source>
</evidence>
<accession>A0A1W6K105</accession>
<protein>
    <recommendedName>
        <fullName evidence="4">Thermopsin</fullName>
    </recommendedName>
</protein>
<keyword evidence="1" id="KW-0812">Transmembrane</keyword>
<dbReference type="KEGG" id="aman:B6F84_08890"/>
<gene>
    <name evidence="2" type="ORF">B6F84_08890</name>
</gene>
<reference evidence="2 3" key="1">
    <citation type="submission" date="2017-03" db="EMBL/GenBank/DDBJ databases">
        <title>Sulfur activation and transportation mechanism of thermophilic Archaea Acidianus manzaensis YN-25.</title>
        <authorList>
            <person name="Ma Y."/>
            <person name="Yang Y."/>
            <person name="Xia J."/>
        </authorList>
    </citation>
    <scope>NUCLEOTIDE SEQUENCE [LARGE SCALE GENOMIC DNA]</scope>
    <source>
        <strain evidence="2 3">YN-25</strain>
    </source>
</reference>
<keyword evidence="3" id="KW-1185">Reference proteome</keyword>
<dbReference type="AlphaFoldDB" id="A0A1W6K105"/>
<keyword evidence="1" id="KW-1133">Transmembrane helix</keyword>
<organism evidence="2 3">
    <name type="scientific">Acidianus manzaensis</name>
    <dbReference type="NCBI Taxonomy" id="282676"/>
    <lineage>
        <taxon>Archaea</taxon>
        <taxon>Thermoproteota</taxon>
        <taxon>Thermoprotei</taxon>
        <taxon>Sulfolobales</taxon>
        <taxon>Sulfolobaceae</taxon>
        <taxon>Acidianus</taxon>
    </lineage>
</organism>
<proteinExistence type="predicted"/>
<keyword evidence="1" id="KW-0472">Membrane</keyword>
<dbReference type="RefSeq" id="WP_148691907.1">
    <property type="nucleotide sequence ID" value="NZ_CP020477.1"/>
</dbReference>
<evidence type="ECO:0000313" key="3">
    <source>
        <dbReference type="Proteomes" id="UP000193404"/>
    </source>
</evidence>
<dbReference type="GeneID" id="41591031"/>
<name>A0A1W6K105_9CREN</name>
<dbReference type="EMBL" id="CP020477">
    <property type="protein sequence ID" value="ARM76124.1"/>
    <property type="molecule type" value="Genomic_DNA"/>
</dbReference>
<feature type="transmembrane region" description="Helical" evidence="1">
    <location>
        <begin position="302"/>
        <end position="320"/>
    </location>
</feature>
<evidence type="ECO:0000313" key="2">
    <source>
        <dbReference type="EMBL" id="ARM76124.1"/>
    </source>
</evidence>
<dbReference type="OrthoDB" id="41698at2157"/>
<sequence>MRLLVLLLLLLFLLPILSFSASICVQYPKEVYIGNKISINFTLVQQSINSTAFPFITPGVREISTSPLVLQGIPIGGAYAVFHIQNISNEITITFIGKVDTPYYWNPGIAIYGGNLNTHISDLYQDNFTGVLLTFTGVLWVHNETKGWVDLASLPKVGPQSGIWINTTYPFNYTVILSNANGDTFVNCIIINGSKYLVDIQTCIPWNFSYVGVRLDNLDIVTICDFLVSGTSVTFPHQPYIVYVNNKEYVSGYTNELGEGSVTLTVSSPYMIVNITFPSAHIFRIITISAQRGANVHVEYPILQYALLGVSVLLVAISIIERKRMH</sequence>